<proteinExistence type="predicted"/>
<gene>
    <name evidence="2" type="ORF">A5880_000324</name>
    <name evidence="1" type="ORF">A5880_002421</name>
</gene>
<protein>
    <submittedName>
        <fullName evidence="2">Uncharacterized protein</fullName>
    </submittedName>
</protein>
<reference evidence="2" key="1">
    <citation type="submission" date="2017-05" db="EMBL/GenBank/DDBJ databases">
        <title>The Genome Sequence of Enterococcus sp. 4G2_DIV0659.</title>
        <authorList>
            <consortium name="The Broad Institute Genomics Platform"/>
            <consortium name="The Broad Institute Genomic Center for Infectious Diseases"/>
            <person name="Earl A."/>
            <person name="Manson A."/>
            <person name="Schwartman J."/>
            <person name="Gilmore M."/>
            <person name="Abouelleil A."/>
            <person name="Cao P."/>
            <person name="Chapman S."/>
            <person name="Cusick C."/>
            <person name="Shea T."/>
            <person name="Young S."/>
            <person name="Neafsey D."/>
            <person name="Nusbaum C."/>
            <person name="Birren B."/>
        </authorList>
    </citation>
    <scope>NUCLEOTIDE SEQUENCE [LARGE SCALE GENOMIC DNA]</scope>
    <source>
        <strain evidence="2">4G2_DIV0659</strain>
    </source>
</reference>
<keyword evidence="3" id="KW-1185">Reference proteome</keyword>
<accession>A0A242CHB9</accession>
<dbReference type="EMBL" id="NGLE01000001">
    <property type="protein sequence ID" value="OTO09644.1"/>
    <property type="molecule type" value="Genomic_DNA"/>
</dbReference>
<sequence length="48" mass="5666">MYAVKVLHGYIGKDGQRTRDKKYVRIFPNKHFAEKFADKIGGRVKELR</sequence>
<dbReference type="EMBL" id="NGLE02000001">
    <property type="protein sequence ID" value="MEI5994834.1"/>
    <property type="molecule type" value="Genomic_DNA"/>
</dbReference>
<evidence type="ECO:0000313" key="3">
    <source>
        <dbReference type="Proteomes" id="UP000195139"/>
    </source>
</evidence>
<comment type="caution">
    <text evidence="2">The sequence shown here is derived from an EMBL/GenBank/DDBJ whole genome shotgun (WGS) entry which is preliminary data.</text>
</comment>
<dbReference type="AlphaFoldDB" id="A0A242CHB9"/>
<evidence type="ECO:0000313" key="2">
    <source>
        <dbReference type="EMBL" id="OTO09644.1"/>
    </source>
</evidence>
<dbReference type="RefSeq" id="WP_086329277.1">
    <property type="nucleotide sequence ID" value="NZ_NGLE02000001.1"/>
</dbReference>
<name>A0A242CHB9_9ENTE</name>
<organism evidence="2">
    <name type="scientific">Candidatus Enterococcus mansonii</name>
    <dbReference type="NCBI Taxonomy" id="1834181"/>
    <lineage>
        <taxon>Bacteria</taxon>
        <taxon>Bacillati</taxon>
        <taxon>Bacillota</taxon>
        <taxon>Bacilli</taxon>
        <taxon>Lactobacillales</taxon>
        <taxon>Enterococcaceae</taxon>
        <taxon>Enterococcus</taxon>
    </lineage>
</organism>
<evidence type="ECO:0000313" key="1">
    <source>
        <dbReference type="EMBL" id="MEI5994834.1"/>
    </source>
</evidence>
<reference evidence="1 3" key="2">
    <citation type="submission" date="2018-07" db="EMBL/GenBank/DDBJ databases">
        <title>The Genome Sequence of Enterococcus sp. DIV0659b.</title>
        <authorList>
            <consortium name="The Broad Institute Genomics Platform"/>
            <consortium name="The Broad Institute Genomic Center for Infectious Diseases"/>
            <person name="Earl A."/>
            <person name="Manson A."/>
            <person name="Schwartman J."/>
            <person name="Gilmore M."/>
            <person name="Abouelleil A."/>
            <person name="Cao P."/>
            <person name="Chapman S."/>
            <person name="Cusick C."/>
            <person name="Shea T."/>
            <person name="Young S."/>
            <person name="Neafsey D."/>
            <person name="Nusbaum C."/>
            <person name="Birren B."/>
        </authorList>
    </citation>
    <scope>NUCLEOTIDE SEQUENCE [LARGE SCALE GENOMIC DNA]</scope>
    <source>
        <strain evidence="1 3">4G2_DIV0659</strain>
    </source>
</reference>
<dbReference type="Proteomes" id="UP000195139">
    <property type="component" value="Unassembled WGS sequence"/>
</dbReference>